<evidence type="ECO:0000313" key="10">
    <source>
        <dbReference type="Proteomes" id="UP000694569"/>
    </source>
</evidence>
<evidence type="ECO:0000313" key="9">
    <source>
        <dbReference type="Ensembl" id="ENSLLEP00000045296.1"/>
    </source>
</evidence>
<dbReference type="SUPFAM" id="SSF103025">
    <property type="entry name" value="Folate-binding domain"/>
    <property type="match status" value="1"/>
</dbReference>
<dbReference type="PANTHER" id="PTHR22602:SF0">
    <property type="entry name" value="TRANSFERASE CAF17, MITOCHONDRIAL-RELATED"/>
    <property type="match status" value="1"/>
</dbReference>
<dbReference type="InterPro" id="IPR045179">
    <property type="entry name" value="YgfZ/GcvT"/>
</dbReference>
<dbReference type="PANTHER" id="PTHR22602">
    <property type="entry name" value="TRANSFERASE CAF17, MITOCHONDRIAL-RELATED"/>
    <property type="match status" value="1"/>
</dbReference>
<dbReference type="OrthoDB" id="191995at2759"/>
<dbReference type="Proteomes" id="UP000694569">
    <property type="component" value="Unplaced"/>
</dbReference>
<sequence>MRSTSLHRQVGLSAHSCQGARHVTYVTCDRTQAARSDMPLLLSLVLRGSRVLSVGTPCRRLSGLCCPLSEHRAVLRLRGAHTPTFLQGLMTNDVARLQEGALYAHLLNVQGRSMYDVILYRLSAGEEGQSDLLLECDVAAVDPIQSHLKVYNFRKKVEVQPCPELSVWAVISSQKNQEPLSKKLPPPAVLCTPDPRAACMGWRLVAQTGGDIRDLLPGAEMGTLQDYSRHRYEQGISEGVSDVPPGVALPLESNLVYMNGISFSKGCYIGQELTARTHHTGVIRKRLVPVHLSSPLPPGTQGPEIVTAAGKAAGKYKAGVEGCGLALLRLAHVNDALHIRLDNQEPISVQASVPDWWPKSTD</sequence>
<evidence type="ECO:0000256" key="3">
    <source>
        <dbReference type="ARBA" id="ARBA00023128"/>
    </source>
</evidence>
<dbReference type="InterPro" id="IPR027266">
    <property type="entry name" value="TrmE/GcvT-like"/>
</dbReference>
<keyword evidence="2" id="KW-0809">Transit peptide</keyword>
<keyword evidence="10" id="KW-1185">Reference proteome</keyword>
<dbReference type="NCBIfam" id="TIGR03317">
    <property type="entry name" value="ygfZ_signature"/>
    <property type="match status" value="1"/>
</dbReference>
<reference evidence="9" key="2">
    <citation type="submission" date="2025-09" db="UniProtKB">
        <authorList>
            <consortium name="Ensembl"/>
        </authorList>
    </citation>
    <scope>IDENTIFICATION</scope>
</reference>
<name>A0A8C5R0X1_9ANUR</name>
<keyword evidence="4" id="KW-0350">Heme biosynthesis</keyword>
<evidence type="ECO:0000256" key="1">
    <source>
        <dbReference type="ARBA" id="ARBA00004173"/>
    </source>
</evidence>
<comment type="subcellular location">
    <subcellularLocation>
        <location evidence="1">Mitochondrion</location>
    </subcellularLocation>
</comment>
<dbReference type="InterPro" id="IPR057460">
    <property type="entry name" value="CAF17_C"/>
</dbReference>
<dbReference type="FunFam" id="3.30.1360.120:FF:000015">
    <property type="entry name" value="IBA57, iron-sulfur cluster assembly"/>
    <property type="match status" value="1"/>
</dbReference>
<keyword evidence="3" id="KW-0496">Mitochondrion</keyword>
<evidence type="ECO:0000256" key="2">
    <source>
        <dbReference type="ARBA" id="ARBA00022946"/>
    </source>
</evidence>
<proteinExistence type="inferred from homology"/>
<dbReference type="GO" id="GO:0006783">
    <property type="term" value="P:heme biosynthetic process"/>
    <property type="evidence" value="ECO:0007669"/>
    <property type="project" value="UniProtKB-KW"/>
</dbReference>
<evidence type="ECO:0000256" key="5">
    <source>
        <dbReference type="ARBA" id="ARBA00075513"/>
    </source>
</evidence>
<comment type="similarity">
    <text evidence="6">Belongs to the GcvT family. CAF17/IBA57 subfamily.</text>
</comment>
<dbReference type="GO" id="GO:0016226">
    <property type="term" value="P:iron-sulfur cluster assembly"/>
    <property type="evidence" value="ECO:0007669"/>
    <property type="project" value="TreeGrafter"/>
</dbReference>
<evidence type="ECO:0000256" key="6">
    <source>
        <dbReference type="ARBA" id="ARBA00093447"/>
    </source>
</evidence>
<dbReference type="Pfam" id="PF25455">
    <property type="entry name" value="Beta-barrel_CAF17_C"/>
    <property type="match status" value="1"/>
</dbReference>
<evidence type="ECO:0000259" key="8">
    <source>
        <dbReference type="Pfam" id="PF25455"/>
    </source>
</evidence>
<dbReference type="Gene3D" id="3.30.1360.120">
    <property type="entry name" value="Probable tRNA modification gtpase trme, domain 1"/>
    <property type="match status" value="1"/>
</dbReference>
<dbReference type="GeneTree" id="ENSGT00390000006465"/>
<dbReference type="AlphaFoldDB" id="A0A8C5R0X1"/>
<protein>
    <recommendedName>
        <fullName evidence="7">Iron-sulfur cluster assembly factor IBA57, mitochondrial</fullName>
    </recommendedName>
    <alternativeName>
        <fullName evidence="5">Iron-sulfur cluster assembly factor homolog</fullName>
    </alternativeName>
</protein>
<evidence type="ECO:0000256" key="7">
    <source>
        <dbReference type="ARBA" id="ARBA00093625"/>
    </source>
</evidence>
<reference evidence="9" key="1">
    <citation type="submission" date="2025-08" db="UniProtKB">
        <authorList>
            <consortium name="Ensembl"/>
        </authorList>
    </citation>
    <scope>IDENTIFICATION</scope>
</reference>
<evidence type="ECO:0000256" key="4">
    <source>
        <dbReference type="ARBA" id="ARBA00023133"/>
    </source>
</evidence>
<feature type="domain" description="CAF17 C-terminal" evidence="8">
    <location>
        <begin position="284"/>
        <end position="359"/>
    </location>
</feature>
<accession>A0A8C5R0X1</accession>
<dbReference type="Ensembl" id="ENSLLET00000047101.1">
    <property type="protein sequence ID" value="ENSLLEP00000045296.1"/>
    <property type="gene ID" value="ENSLLEG00000028744.1"/>
</dbReference>
<gene>
    <name evidence="9" type="primary">IBA57</name>
</gene>
<organism evidence="9 10">
    <name type="scientific">Leptobrachium leishanense</name>
    <name type="common">Leishan spiny toad</name>
    <dbReference type="NCBI Taxonomy" id="445787"/>
    <lineage>
        <taxon>Eukaryota</taxon>
        <taxon>Metazoa</taxon>
        <taxon>Chordata</taxon>
        <taxon>Craniata</taxon>
        <taxon>Vertebrata</taxon>
        <taxon>Euteleostomi</taxon>
        <taxon>Amphibia</taxon>
        <taxon>Batrachia</taxon>
        <taxon>Anura</taxon>
        <taxon>Pelobatoidea</taxon>
        <taxon>Megophryidae</taxon>
        <taxon>Leptobrachium</taxon>
    </lineage>
</organism>
<dbReference type="GO" id="GO:0005759">
    <property type="term" value="C:mitochondrial matrix"/>
    <property type="evidence" value="ECO:0007669"/>
    <property type="project" value="TreeGrafter"/>
</dbReference>
<dbReference type="InterPro" id="IPR017703">
    <property type="entry name" value="YgfZ/GCV_T_CS"/>
</dbReference>